<dbReference type="PANTHER" id="PTHR24020">
    <property type="entry name" value="COLLAGEN ALPHA"/>
    <property type="match status" value="1"/>
</dbReference>
<evidence type="ECO:0000256" key="1">
    <source>
        <dbReference type="SAM" id="MobiDB-lite"/>
    </source>
</evidence>
<dbReference type="InterPro" id="IPR002035">
    <property type="entry name" value="VWF_A"/>
</dbReference>
<keyword evidence="2" id="KW-0732">Signal</keyword>
<dbReference type="PANTHER" id="PTHR24020:SF20">
    <property type="entry name" value="PH DOMAIN-CONTAINING PROTEIN"/>
    <property type="match status" value="1"/>
</dbReference>
<sequence length="501" mass="54253">MRIEILAFFFSFFLSAKVHCRDIGISLGSREKFSPNAICDTAIDLMLVVDGSNSIDSTSWDEAVDFCSQLIDSFKVSYNESHVGLTQFSKFGRLEQSISYVKADIERSIDFLRNNQMRMGTCIGGGLEVGQGDLKANGRKGVPHLMILMTDGKNNVAPNPIRVADDIKDSGTEIFVIGVSSAVDPQELESIASSPTSKHMYYASDFADLKRLISEITHVTCDTYQCDVNAHTCSLLPPGSSGGMSRGECLRQCQAAPPPSLHPPCPSPPPPPSPSPPPPFDRSISTTPIPATPTIAIPPLLHLHLHCSPSPPPHHRHPHRLLHLHLPSPPQFPIPRHLHHRHPHPPISISTTPTIAVPTASLLHLHLHHLISTTSPAPPPPPSYLCNIETLQCVQSSASSPQSAARPPMPLMLCVNSVPAELQGVWRGVLINANFSVGEYDAEFTNTSLRVHAPGWPIDTFPVHTAADGSVQVVSSEGAMPVAYQANPNATPYIDDALRHT</sequence>
<dbReference type="Gene3D" id="3.40.50.410">
    <property type="entry name" value="von Willebrand factor, type A domain"/>
    <property type="match status" value="1"/>
</dbReference>
<feature type="signal peptide" evidence="2">
    <location>
        <begin position="1"/>
        <end position="20"/>
    </location>
</feature>
<dbReference type="AlphaFoldDB" id="A0AAE0GF17"/>
<gene>
    <name evidence="4" type="ORF">CYMTET_14942</name>
</gene>
<dbReference type="EMBL" id="LGRX02006274">
    <property type="protein sequence ID" value="KAK3277019.1"/>
    <property type="molecule type" value="Genomic_DNA"/>
</dbReference>
<comment type="caution">
    <text evidence="4">The sequence shown here is derived from an EMBL/GenBank/DDBJ whole genome shotgun (WGS) entry which is preliminary data.</text>
</comment>
<reference evidence="4 5" key="1">
    <citation type="journal article" date="2015" name="Genome Biol. Evol.">
        <title>Comparative Genomics of a Bacterivorous Green Alga Reveals Evolutionary Causalities and Consequences of Phago-Mixotrophic Mode of Nutrition.</title>
        <authorList>
            <person name="Burns J.A."/>
            <person name="Paasch A."/>
            <person name="Narechania A."/>
            <person name="Kim E."/>
        </authorList>
    </citation>
    <scope>NUCLEOTIDE SEQUENCE [LARGE SCALE GENOMIC DNA]</scope>
    <source>
        <strain evidence="4 5">PLY_AMNH</strain>
    </source>
</reference>
<dbReference type="Proteomes" id="UP001190700">
    <property type="component" value="Unassembled WGS sequence"/>
</dbReference>
<protein>
    <recommendedName>
        <fullName evidence="3">VWFA domain-containing protein</fullName>
    </recommendedName>
</protein>
<dbReference type="Pfam" id="PF00092">
    <property type="entry name" value="VWA"/>
    <property type="match status" value="1"/>
</dbReference>
<accession>A0AAE0GF17</accession>
<dbReference type="SUPFAM" id="SSF53300">
    <property type="entry name" value="vWA-like"/>
    <property type="match status" value="1"/>
</dbReference>
<feature type="chain" id="PRO_5042188269" description="VWFA domain-containing protein" evidence="2">
    <location>
        <begin position="21"/>
        <end position="501"/>
    </location>
</feature>
<feature type="non-terminal residue" evidence="4">
    <location>
        <position position="501"/>
    </location>
</feature>
<feature type="domain" description="VWFA" evidence="3">
    <location>
        <begin position="44"/>
        <end position="216"/>
    </location>
</feature>
<organism evidence="4 5">
    <name type="scientific">Cymbomonas tetramitiformis</name>
    <dbReference type="NCBI Taxonomy" id="36881"/>
    <lineage>
        <taxon>Eukaryota</taxon>
        <taxon>Viridiplantae</taxon>
        <taxon>Chlorophyta</taxon>
        <taxon>Pyramimonadophyceae</taxon>
        <taxon>Pyramimonadales</taxon>
        <taxon>Pyramimonadaceae</taxon>
        <taxon>Cymbomonas</taxon>
    </lineage>
</organism>
<feature type="region of interest" description="Disordered" evidence="1">
    <location>
        <begin position="255"/>
        <end position="291"/>
    </location>
</feature>
<dbReference type="CDD" id="cd01450">
    <property type="entry name" value="vWFA_subfamily_ECM"/>
    <property type="match status" value="1"/>
</dbReference>
<proteinExistence type="predicted"/>
<dbReference type="SMART" id="SM00327">
    <property type="entry name" value="VWA"/>
    <property type="match status" value="1"/>
</dbReference>
<dbReference type="PRINTS" id="PR00453">
    <property type="entry name" value="VWFADOMAIN"/>
</dbReference>
<evidence type="ECO:0000256" key="2">
    <source>
        <dbReference type="SAM" id="SignalP"/>
    </source>
</evidence>
<name>A0AAE0GF17_9CHLO</name>
<dbReference type="InterPro" id="IPR036465">
    <property type="entry name" value="vWFA_dom_sf"/>
</dbReference>
<evidence type="ECO:0000313" key="5">
    <source>
        <dbReference type="Proteomes" id="UP001190700"/>
    </source>
</evidence>
<evidence type="ECO:0000259" key="3">
    <source>
        <dbReference type="PROSITE" id="PS50234"/>
    </source>
</evidence>
<dbReference type="PROSITE" id="PS50234">
    <property type="entry name" value="VWFA"/>
    <property type="match status" value="1"/>
</dbReference>
<evidence type="ECO:0000313" key="4">
    <source>
        <dbReference type="EMBL" id="KAK3277019.1"/>
    </source>
</evidence>
<keyword evidence="5" id="KW-1185">Reference proteome</keyword>
<feature type="compositionally biased region" description="Pro residues" evidence="1">
    <location>
        <begin position="256"/>
        <end position="280"/>
    </location>
</feature>
<dbReference type="InterPro" id="IPR050525">
    <property type="entry name" value="ECM_Assembly_Org"/>
</dbReference>